<dbReference type="PROSITE" id="PS50893">
    <property type="entry name" value="ABC_TRANSPORTER_2"/>
    <property type="match status" value="1"/>
</dbReference>
<proteinExistence type="predicted"/>
<evidence type="ECO:0000256" key="1">
    <source>
        <dbReference type="ARBA" id="ARBA00004651"/>
    </source>
</evidence>
<evidence type="ECO:0000256" key="7">
    <source>
        <dbReference type="SAM" id="Phobius"/>
    </source>
</evidence>
<dbReference type="Pfam" id="PF00664">
    <property type="entry name" value="ABC_membrane"/>
    <property type="match status" value="1"/>
</dbReference>
<dbReference type="EMBL" id="CP002961">
    <property type="protein sequence ID" value="AFK01795.1"/>
    <property type="molecule type" value="Genomic_DNA"/>
</dbReference>
<dbReference type="InterPro" id="IPR039421">
    <property type="entry name" value="Type_1_exporter"/>
</dbReference>
<protein>
    <submittedName>
        <fullName evidence="10">ABC transporter related protein</fullName>
    </submittedName>
</protein>
<keyword evidence="2 7" id="KW-0812">Transmembrane</keyword>
<gene>
    <name evidence="10" type="ordered locus">Emtol_0642</name>
</gene>
<accession>A0ABN4AC39</accession>
<dbReference type="PROSITE" id="PS50929">
    <property type="entry name" value="ABC_TM1F"/>
    <property type="match status" value="1"/>
</dbReference>
<dbReference type="InterPro" id="IPR003593">
    <property type="entry name" value="AAA+_ATPase"/>
</dbReference>
<dbReference type="PANTHER" id="PTHR43394:SF1">
    <property type="entry name" value="ATP-BINDING CASSETTE SUB-FAMILY B MEMBER 10, MITOCHONDRIAL"/>
    <property type="match status" value="1"/>
</dbReference>
<feature type="transmembrane region" description="Helical" evidence="7">
    <location>
        <begin position="255"/>
        <end position="275"/>
    </location>
</feature>
<dbReference type="SMART" id="SM00382">
    <property type="entry name" value="AAA"/>
    <property type="match status" value="1"/>
</dbReference>
<evidence type="ECO:0000256" key="4">
    <source>
        <dbReference type="ARBA" id="ARBA00022840"/>
    </source>
</evidence>
<evidence type="ECO:0000259" key="9">
    <source>
        <dbReference type="PROSITE" id="PS50929"/>
    </source>
</evidence>
<evidence type="ECO:0000259" key="8">
    <source>
        <dbReference type="PROSITE" id="PS50893"/>
    </source>
</evidence>
<dbReference type="InterPro" id="IPR036640">
    <property type="entry name" value="ABC1_TM_sf"/>
</dbReference>
<evidence type="ECO:0000256" key="3">
    <source>
        <dbReference type="ARBA" id="ARBA00022741"/>
    </source>
</evidence>
<dbReference type="PROSITE" id="PS00211">
    <property type="entry name" value="ABC_TRANSPORTER_1"/>
    <property type="match status" value="1"/>
</dbReference>
<evidence type="ECO:0000313" key="11">
    <source>
        <dbReference type="Proteomes" id="UP000002875"/>
    </source>
</evidence>
<dbReference type="Pfam" id="PF00005">
    <property type="entry name" value="ABC_tran"/>
    <property type="match status" value="1"/>
</dbReference>
<dbReference type="RefSeq" id="WP_015027498.1">
    <property type="nucleotide sequence ID" value="NC_018748.1"/>
</dbReference>
<feature type="transmembrane region" description="Helical" evidence="7">
    <location>
        <begin position="65"/>
        <end position="85"/>
    </location>
</feature>
<dbReference type="InterPro" id="IPR003439">
    <property type="entry name" value="ABC_transporter-like_ATP-bd"/>
</dbReference>
<name>A0ABN4AC39_EMTOG</name>
<dbReference type="Gene3D" id="1.20.1560.10">
    <property type="entry name" value="ABC transporter type 1, transmembrane domain"/>
    <property type="match status" value="1"/>
</dbReference>
<keyword evidence="11" id="KW-1185">Reference proteome</keyword>
<evidence type="ECO:0000256" key="6">
    <source>
        <dbReference type="ARBA" id="ARBA00023136"/>
    </source>
</evidence>
<dbReference type="Gene3D" id="3.40.50.300">
    <property type="entry name" value="P-loop containing nucleotide triphosphate hydrolases"/>
    <property type="match status" value="1"/>
</dbReference>
<feature type="transmembrane region" description="Helical" evidence="7">
    <location>
        <begin position="169"/>
        <end position="186"/>
    </location>
</feature>
<sequence>MKEKTIYKNPYFSLLKTAWKYAKHERKRYLLIYGMFAIANVVFSLNPILFGWFIDKIQHDFQHTIKYTVWYAVGYLGLKLLEWAFHGPARIMERQLAFNLSRNFLQEMYHQALHLPVKWHQDHHSGSTINRIRKAYEALKNFFQNGFMFLHALSKFVFSFGAMLYFSPLFGGIGILIGIFTVWVIFKFDKPFIKTLDEVNEKEHTISSTLFDSLSNIITVITLRLEKSMELGLMAKVKDLFPPFRKNVEINEWKWFTAEMLVGLTYVVITLGYVYQNYEPNKVFYVGGLVTLLGFVNQFTSVFHDVAWQYTEIVQYNTDVQTARSIADDYANNHRAETTIALPQKWQTISIDNLSFSHRDSYDEGHAPQSLHDISIKIQRGKKIAFIGESGSGKSTLLALLRGLYEPEANMKFEVDGKPFQMATLNETVTLFPQEPEIFENTIRYNITLGLPFEKDDVWKVCDEAYFTDTAKNLPNGLESSIQEKGVNLSGGQKQRLALARGILAAQTSEVVLMDEPTSSVDPKTEALIYERLFETFSDKAVISSLHRLHLLRYFDYVYVLSQGKIVAEGTFEVLKTTNPIFQELWKHQDVEG</sequence>
<feature type="transmembrane region" description="Helical" evidence="7">
    <location>
        <begin position="30"/>
        <end position="53"/>
    </location>
</feature>
<keyword evidence="3" id="KW-0547">Nucleotide-binding</keyword>
<feature type="domain" description="ABC transmembrane type-1" evidence="9">
    <location>
        <begin position="35"/>
        <end position="315"/>
    </location>
</feature>
<keyword evidence="6 7" id="KW-0472">Membrane</keyword>
<feature type="domain" description="ABC transporter" evidence="8">
    <location>
        <begin position="349"/>
        <end position="588"/>
    </location>
</feature>
<dbReference type="SUPFAM" id="SSF90123">
    <property type="entry name" value="ABC transporter transmembrane region"/>
    <property type="match status" value="1"/>
</dbReference>
<evidence type="ECO:0000256" key="2">
    <source>
        <dbReference type="ARBA" id="ARBA00022692"/>
    </source>
</evidence>
<comment type="subcellular location">
    <subcellularLocation>
        <location evidence="1">Cell membrane</location>
        <topology evidence="1">Multi-pass membrane protein</topology>
    </subcellularLocation>
</comment>
<dbReference type="PANTHER" id="PTHR43394">
    <property type="entry name" value="ATP-DEPENDENT PERMEASE MDL1, MITOCHONDRIAL"/>
    <property type="match status" value="1"/>
</dbReference>
<dbReference type="SUPFAM" id="SSF52540">
    <property type="entry name" value="P-loop containing nucleoside triphosphate hydrolases"/>
    <property type="match status" value="1"/>
</dbReference>
<keyword evidence="4" id="KW-0067">ATP-binding</keyword>
<evidence type="ECO:0000313" key="10">
    <source>
        <dbReference type="EMBL" id="AFK01795.1"/>
    </source>
</evidence>
<keyword evidence="5 7" id="KW-1133">Transmembrane helix</keyword>
<dbReference type="InterPro" id="IPR027417">
    <property type="entry name" value="P-loop_NTPase"/>
</dbReference>
<dbReference type="Proteomes" id="UP000002875">
    <property type="component" value="Chromosome"/>
</dbReference>
<reference evidence="10 11" key="1">
    <citation type="submission" date="2011-07" db="EMBL/GenBank/DDBJ databases">
        <title>The complete genome of chromosome of Emticicia oligotrophica DSM 17448.</title>
        <authorList>
            <consortium name="US DOE Joint Genome Institute (JGI-PGF)"/>
            <person name="Lucas S."/>
            <person name="Han J."/>
            <person name="Lapidus A."/>
            <person name="Bruce D."/>
            <person name="Goodwin L."/>
            <person name="Pitluck S."/>
            <person name="Peters L."/>
            <person name="Kyrpides N."/>
            <person name="Mavromatis K."/>
            <person name="Ivanova N."/>
            <person name="Ovchinnikova G."/>
            <person name="Teshima H."/>
            <person name="Detter J.C."/>
            <person name="Tapia R."/>
            <person name="Han C."/>
            <person name="Land M."/>
            <person name="Hauser L."/>
            <person name="Markowitz V."/>
            <person name="Cheng J.-F."/>
            <person name="Hugenholtz P."/>
            <person name="Woyke T."/>
            <person name="Wu D."/>
            <person name="Tindall B."/>
            <person name="Pomrenke H."/>
            <person name="Brambilla E."/>
            <person name="Klenk H.-P."/>
            <person name="Eisen J.A."/>
        </authorList>
    </citation>
    <scope>NUCLEOTIDE SEQUENCE [LARGE SCALE GENOMIC DNA]</scope>
    <source>
        <strain evidence="10 11">DSM 17448</strain>
    </source>
</reference>
<dbReference type="InterPro" id="IPR011527">
    <property type="entry name" value="ABC1_TM_dom"/>
</dbReference>
<organism evidence="10 11">
    <name type="scientific">Emticicia oligotrophica (strain DSM 17448 / CIP 109782 / MTCC 6937 / GPTSA100-15)</name>
    <dbReference type="NCBI Taxonomy" id="929562"/>
    <lineage>
        <taxon>Bacteria</taxon>
        <taxon>Pseudomonadati</taxon>
        <taxon>Bacteroidota</taxon>
        <taxon>Cytophagia</taxon>
        <taxon>Cytophagales</taxon>
        <taxon>Leadbetterellaceae</taxon>
        <taxon>Emticicia</taxon>
    </lineage>
</organism>
<evidence type="ECO:0000256" key="5">
    <source>
        <dbReference type="ARBA" id="ARBA00022989"/>
    </source>
</evidence>
<dbReference type="InterPro" id="IPR017871">
    <property type="entry name" value="ABC_transporter-like_CS"/>
</dbReference>